<name>A0A1R3R9L0_ASPC5</name>
<sequence>MRIDDKEASLFPRITTYCVTGVKETQHSSASMVRVRLFATSLGWRISCENGWDGRHGTLVERPGAGEKGSA</sequence>
<proteinExistence type="predicted"/>
<protein>
    <submittedName>
        <fullName evidence="1">Uncharacterized protein</fullName>
    </submittedName>
</protein>
<evidence type="ECO:0000313" key="2">
    <source>
        <dbReference type="Proteomes" id="UP000188318"/>
    </source>
</evidence>
<dbReference type="AlphaFoldDB" id="A0A1R3R9L0"/>
<dbReference type="Proteomes" id="UP000188318">
    <property type="component" value="Unassembled WGS sequence"/>
</dbReference>
<reference evidence="2" key="1">
    <citation type="journal article" date="2017" name="Genome Biol.">
        <title>Comparative genomics reveals high biological diversity and specific adaptations in the industrially and medically important fungal genus Aspergillus.</title>
        <authorList>
            <person name="de Vries R.P."/>
            <person name="Riley R."/>
            <person name="Wiebenga A."/>
            <person name="Aguilar-Osorio G."/>
            <person name="Amillis S."/>
            <person name="Uchima C.A."/>
            <person name="Anderluh G."/>
            <person name="Asadollahi M."/>
            <person name="Askin M."/>
            <person name="Barry K."/>
            <person name="Battaglia E."/>
            <person name="Bayram O."/>
            <person name="Benocci T."/>
            <person name="Braus-Stromeyer S.A."/>
            <person name="Caldana C."/>
            <person name="Canovas D."/>
            <person name="Cerqueira G.C."/>
            <person name="Chen F."/>
            <person name="Chen W."/>
            <person name="Choi C."/>
            <person name="Clum A."/>
            <person name="Dos Santos R.A."/>
            <person name="Damasio A.R."/>
            <person name="Diallinas G."/>
            <person name="Emri T."/>
            <person name="Fekete E."/>
            <person name="Flipphi M."/>
            <person name="Freyberg S."/>
            <person name="Gallo A."/>
            <person name="Gournas C."/>
            <person name="Habgood R."/>
            <person name="Hainaut M."/>
            <person name="Harispe M.L."/>
            <person name="Henrissat B."/>
            <person name="Hilden K.S."/>
            <person name="Hope R."/>
            <person name="Hossain A."/>
            <person name="Karabika E."/>
            <person name="Karaffa L."/>
            <person name="Karanyi Z."/>
            <person name="Krasevec N."/>
            <person name="Kuo A."/>
            <person name="Kusch H."/>
            <person name="LaButti K."/>
            <person name="Lagendijk E.L."/>
            <person name="Lapidus A."/>
            <person name="Levasseur A."/>
            <person name="Lindquist E."/>
            <person name="Lipzen A."/>
            <person name="Logrieco A.F."/>
            <person name="MacCabe A."/>
            <person name="Maekelae M.R."/>
            <person name="Malavazi I."/>
            <person name="Melin P."/>
            <person name="Meyer V."/>
            <person name="Mielnichuk N."/>
            <person name="Miskei M."/>
            <person name="Molnar A.P."/>
            <person name="Mule G."/>
            <person name="Ngan C.Y."/>
            <person name="Orejas M."/>
            <person name="Orosz E."/>
            <person name="Ouedraogo J.P."/>
            <person name="Overkamp K.M."/>
            <person name="Park H.-S."/>
            <person name="Perrone G."/>
            <person name="Piumi F."/>
            <person name="Punt P.J."/>
            <person name="Ram A.F."/>
            <person name="Ramon A."/>
            <person name="Rauscher S."/>
            <person name="Record E."/>
            <person name="Riano-Pachon D.M."/>
            <person name="Robert V."/>
            <person name="Roehrig J."/>
            <person name="Ruller R."/>
            <person name="Salamov A."/>
            <person name="Salih N.S."/>
            <person name="Samson R.A."/>
            <person name="Sandor E."/>
            <person name="Sanguinetti M."/>
            <person name="Schuetze T."/>
            <person name="Sepcic K."/>
            <person name="Shelest E."/>
            <person name="Sherlock G."/>
            <person name="Sophianopoulou V."/>
            <person name="Squina F.M."/>
            <person name="Sun H."/>
            <person name="Susca A."/>
            <person name="Todd R.B."/>
            <person name="Tsang A."/>
            <person name="Unkles S.E."/>
            <person name="van de Wiele N."/>
            <person name="van Rossen-Uffink D."/>
            <person name="Oliveira J.V."/>
            <person name="Vesth T.C."/>
            <person name="Visser J."/>
            <person name="Yu J.-H."/>
            <person name="Zhou M."/>
            <person name="Andersen M.R."/>
            <person name="Archer D.B."/>
            <person name="Baker S.E."/>
            <person name="Benoit I."/>
            <person name="Brakhage A.A."/>
            <person name="Braus G.H."/>
            <person name="Fischer R."/>
            <person name="Frisvad J.C."/>
            <person name="Goldman G.H."/>
            <person name="Houbraken J."/>
            <person name="Oakley B."/>
            <person name="Pocsi I."/>
            <person name="Scazzocchio C."/>
            <person name="Seiboth B."/>
            <person name="vanKuyk P.A."/>
            <person name="Wortman J."/>
            <person name="Dyer P.S."/>
            <person name="Grigoriev I.V."/>
        </authorList>
    </citation>
    <scope>NUCLEOTIDE SEQUENCE [LARGE SCALE GENOMIC DNA]</scope>
    <source>
        <strain evidence="2">ITEM 5010</strain>
    </source>
</reference>
<accession>A0A1R3R9L0</accession>
<gene>
    <name evidence="1" type="ORF">ASPCADRAFT_211453</name>
</gene>
<dbReference type="VEuPathDB" id="FungiDB:ASPCADRAFT_211453"/>
<dbReference type="EMBL" id="KV907512">
    <property type="protein sequence ID" value="OOF91165.1"/>
    <property type="molecule type" value="Genomic_DNA"/>
</dbReference>
<evidence type="ECO:0000313" key="1">
    <source>
        <dbReference type="EMBL" id="OOF91165.1"/>
    </source>
</evidence>
<organism evidence="1 2">
    <name type="scientific">Aspergillus carbonarius (strain ITEM 5010)</name>
    <dbReference type="NCBI Taxonomy" id="602072"/>
    <lineage>
        <taxon>Eukaryota</taxon>
        <taxon>Fungi</taxon>
        <taxon>Dikarya</taxon>
        <taxon>Ascomycota</taxon>
        <taxon>Pezizomycotina</taxon>
        <taxon>Eurotiomycetes</taxon>
        <taxon>Eurotiomycetidae</taxon>
        <taxon>Eurotiales</taxon>
        <taxon>Aspergillaceae</taxon>
        <taxon>Aspergillus</taxon>
        <taxon>Aspergillus subgen. Circumdati</taxon>
    </lineage>
</organism>
<keyword evidence="2" id="KW-1185">Reference proteome</keyword>